<protein>
    <submittedName>
        <fullName evidence="1">Uncharacterized protein</fullName>
    </submittedName>
</protein>
<accession>A0A8S1PE29</accession>
<reference evidence="1" key="1">
    <citation type="submission" date="2021-01" db="EMBL/GenBank/DDBJ databases">
        <authorList>
            <consortium name="Genoscope - CEA"/>
            <person name="William W."/>
        </authorList>
    </citation>
    <scope>NUCLEOTIDE SEQUENCE</scope>
</reference>
<name>A0A8S1PE29_PARPR</name>
<evidence type="ECO:0000313" key="1">
    <source>
        <dbReference type="EMBL" id="CAD8101327.1"/>
    </source>
</evidence>
<evidence type="ECO:0000313" key="2">
    <source>
        <dbReference type="Proteomes" id="UP000688137"/>
    </source>
</evidence>
<dbReference type="EMBL" id="CAJJDM010000118">
    <property type="protein sequence ID" value="CAD8101327.1"/>
    <property type="molecule type" value="Genomic_DNA"/>
</dbReference>
<dbReference type="OMA" id="QAELMLI"/>
<dbReference type="AlphaFoldDB" id="A0A8S1PE29"/>
<comment type="caution">
    <text evidence="1">The sequence shown here is derived from an EMBL/GenBank/DDBJ whole genome shotgun (WGS) entry which is preliminary data.</text>
</comment>
<keyword evidence="2" id="KW-1185">Reference proteome</keyword>
<organism evidence="1 2">
    <name type="scientific">Paramecium primaurelia</name>
    <dbReference type="NCBI Taxonomy" id="5886"/>
    <lineage>
        <taxon>Eukaryota</taxon>
        <taxon>Sar</taxon>
        <taxon>Alveolata</taxon>
        <taxon>Ciliophora</taxon>
        <taxon>Intramacronucleata</taxon>
        <taxon>Oligohymenophorea</taxon>
        <taxon>Peniculida</taxon>
        <taxon>Parameciidae</taxon>
        <taxon>Paramecium</taxon>
    </lineage>
</organism>
<gene>
    <name evidence="1" type="ORF">PPRIM_AZ9-3.1.T1150056</name>
</gene>
<dbReference type="Proteomes" id="UP000688137">
    <property type="component" value="Unassembled WGS sequence"/>
</dbReference>
<proteinExistence type="predicted"/>
<sequence length="261" mass="30281">MIEGNLGELIWGSVELTLNVLLLDRLRLPQKIPAQGVLRLSLIHEYNNYSDTKVRYVVASLLTPDLYKYFRNFQDPLQFIYGCFMFFDLLVISEIITNTDAIYAATLLLRLLRIINILYQIFKAAMTIKIKKTIQYIPHSITKPSQVSPPSSLITTKANSHDEDQDQEILKQPKKLLNPFLYQFNIRTSKSSVITITTNEITQLDSLLDHQLYFDKRTLLMIKLNLCLKAYHQNKIKKLPTSEILLKQIANYQSELMLMHS</sequence>